<evidence type="ECO:0000313" key="2">
    <source>
        <dbReference type="EMBL" id="GAA3636721.1"/>
    </source>
</evidence>
<comment type="caution">
    <text evidence="2">The sequence shown here is derived from an EMBL/GenBank/DDBJ whole genome shotgun (WGS) entry which is preliminary data.</text>
</comment>
<dbReference type="SUPFAM" id="SSF53474">
    <property type="entry name" value="alpha/beta-Hydrolases"/>
    <property type="match status" value="1"/>
</dbReference>
<dbReference type="InterPro" id="IPR029058">
    <property type="entry name" value="AB_hydrolase_fold"/>
</dbReference>
<sequence length="202" mass="21132">MLDRAHVPGPYVLAGHSFGGLYVLRFAAMFPDEVAGMVLLDSTAPKPGQAAPTKAASYNVVGRVSALVSALAHLGVGRVIAQSSYDTLPPRSKAEARANASTGDHLASFLDEFALANTAMQQASTLTSLNGKPLIVLTADEGNNDTQWQAKQNHLATLSTNSLHRHADATHESLLDDQADSAAASHTIRDVVAAVRTGQPLA</sequence>
<proteinExistence type="predicted"/>
<evidence type="ECO:0000313" key="3">
    <source>
        <dbReference type="Proteomes" id="UP001501490"/>
    </source>
</evidence>
<organism evidence="2 3">
    <name type="scientific">Microlunatus ginsengisoli</name>
    <dbReference type="NCBI Taxonomy" id="363863"/>
    <lineage>
        <taxon>Bacteria</taxon>
        <taxon>Bacillati</taxon>
        <taxon>Actinomycetota</taxon>
        <taxon>Actinomycetes</taxon>
        <taxon>Propionibacteriales</taxon>
        <taxon>Propionibacteriaceae</taxon>
        <taxon>Microlunatus</taxon>
    </lineage>
</organism>
<keyword evidence="3" id="KW-1185">Reference proteome</keyword>
<dbReference type="InterPro" id="IPR000073">
    <property type="entry name" value="AB_hydrolase_1"/>
</dbReference>
<accession>A0ABP7AND5</accession>
<dbReference type="EMBL" id="BAABAB010000043">
    <property type="protein sequence ID" value="GAA3636721.1"/>
    <property type="molecule type" value="Genomic_DNA"/>
</dbReference>
<name>A0ABP7AND5_9ACTN</name>
<dbReference type="Pfam" id="PF12697">
    <property type="entry name" value="Abhydrolase_6"/>
    <property type="match status" value="1"/>
</dbReference>
<gene>
    <name evidence="2" type="ORF">GCM10022236_44080</name>
</gene>
<protein>
    <recommendedName>
        <fullName evidence="1">AB hydrolase-1 domain-containing protein</fullName>
    </recommendedName>
</protein>
<evidence type="ECO:0000259" key="1">
    <source>
        <dbReference type="Pfam" id="PF12697"/>
    </source>
</evidence>
<dbReference type="Proteomes" id="UP001501490">
    <property type="component" value="Unassembled WGS sequence"/>
</dbReference>
<reference evidence="3" key="1">
    <citation type="journal article" date="2019" name="Int. J. Syst. Evol. Microbiol.">
        <title>The Global Catalogue of Microorganisms (GCM) 10K type strain sequencing project: providing services to taxonomists for standard genome sequencing and annotation.</title>
        <authorList>
            <consortium name="The Broad Institute Genomics Platform"/>
            <consortium name="The Broad Institute Genome Sequencing Center for Infectious Disease"/>
            <person name="Wu L."/>
            <person name="Ma J."/>
        </authorList>
    </citation>
    <scope>NUCLEOTIDE SEQUENCE [LARGE SCALE GENOMIC DNA]</scope>
    <source>
        <strain evidence="3">JCM 16929</strain>
    </source>
</reference>
<dbReference type="Gene3D" id="3.40.50.1820">
    <property type="entry name" value="alpha/beta hydrolase"/>
    <property type="match status" value="1"/>
</dbReference>
<feature type="domain" description="AB hydrolase-1" evidence="1">
    <location>
        <begin position="7"/>
        <end position="180"/>
    </location>
</feature>